<sequence>MCYPELIMSTLFLYMFLIGILNYRYRPRGPPHMDVKLSCADTAHPDELDEEFDTFPTSKSPDLVRMRYDRLRSIAGRIQTIVGDVATQGERVQALLSWRDPRATSLFLIFCLISAVLLYATPVRIVTLMVGLYKLRHPRLRSRLPGVPVNYFKRLPTKVDCMF</sequence>
<evidence type="ECO:0000259" key="3">
    <source>
        <dbReference type="Pfam" id="PF08372"/>
    </source>
</evidence>
<feature type="domain" description="Multiple C2" evidence="3">
    <location>
        <begin position="9"/>
        <end position="163"/>
    </location>
</feature>
<keyword evidence="1" id="KW-0677">Repeat</keyword>
<keyword evidence="2" id="KW-0812">Transmembrane</keyword>
<dbReference type="PANTHER" id="PTHR31425:SF50">
    <property type="entry name" value="FT-INTERACTING PROTEIN 3-RELATED"/>
    <property type="match status" value="1"/>
</dbReference>
<feature type="transmembrane region" description="Helical" evidence="2">
    <location>
        <begin position="6"/>
        <end position="23"/>
    </location>
</feature>
<keyword evidence="2" id="KW-0472">Membrane</keyword>
<evidence type="ECO:0000256" key="2">
    <source>
        <dbReference type="SAM" id="Phobius"/>
    </source>
</evidence>
<dbReference type="PANTHER" id="PTHR31425">
    <property type="entry name" value="PHOSPHORIBOSYLANTHRANILATE TRANSFERASE ISOFORM 1"/>
    <property type="match status" value="1"/>
</dbReference>
<protein>
    <submittedName>
        <fullName evidence="4">C2 calcium/lipid-binding plant phosphoribosyltransferase family protein</fullName>
    </submittedName>
</protein>
<keyword evidence="2" id="KW-1133">Transmembrane helix</keyword>
<dbReference type="InterPro" id="IPR013583">
    <property type="entry name" value="MCTP_C"/>
</dbReference>
<name>A0AAV8DQ10_9POAL</name>
<dbReference type="AlphaFoldDB" id="A0AAV8DQ10"/>
<dbReference type="Pfam" id="PF08372">
    <property type="entry name" value="PRT_C"/>
    <property type="match status" value="1"/>
</dbReference>
<feature type="transmembrane region" description="Helical" evidence="2">
    <location>
        <begin position="106"/>
        <end position="133"/>
    </location>
</feature>
<dbReference type="Proteomes" id="UP001140206">
    <property type="component" value="Chromosome 3"/>
</dbReference>
<dbReference type="EMBL" id="JAMFTS010000003">
    <property type="protein sequence ID" value="KAJ4769296.1"/>
    <property type="molecule type" value="Genomic_DNA"/>
</dbReference>
<comment type="caution">
    <text evidence="4">The sequence shown here is derived from an EMBL/GenBank/DDBJ whole genome shotgun (WGS) entry which is preliminary data.</text>
</comment>
<accession>A0AAV8DQ10</accession>
<gene>
    <name evidence="4" type="ORF">LUZ62_053553</name>
</gene>
<organism evidence="4 5">
    <name type="scientific">Rhynchospora pubera</name>
    <dbReference type="NCBI Taxonomy" id="906938"/>
    <lineage>
        <taxon>Eukaryota</taxon>
        <taxon>Viridiplantae</taxon>
        <taxon>Streptophyta</taxon>
        <taxon>Embryophyta</taxon>
        <taxon>Tracheophyta</taxon>
        <taxon>Spermatophyta</taxon>
        <taxon>Magnoliopsida</taxon>
        <taxon>Liliopsida</taxon>
        <taxon>Poales</taxon>
        <taxon>Cyperaceae</taxon>
        <taxon>Cyperoideae</taxon>
        <taxon>Rhynchosporeae</taxon>
        <taxon>Rhynchospora</taxon>
    </lineage>
</organism>
<dbReference type="GO" id="GO:0016757">
    <property type="term" value="F:glycosyltransferase activity"/>
    <property type="evidence" value="ECO:0007669"/>
    <property type="project" value="UniProtKB-KW"/>
</dbReference>
<keyword evidence="5" id="KW-1185">Reference proteome</keyword>
<reference evidence="4" key="1">
    <citation type="submission" date="2022-08" db="EMBL/GenBank/DDBJ databases">
        <authorList>
            <person name="Marques A."/>
        </authorList>
    </citation>
    <scope>NUCLEOTIDE SEQUENCE</scope>
    <source>
        <strain evidence="4">RhyPub2mFocal</strain>
        <tissue evidence="4">Leaves</tissue>
    </source>
</reference>
<proteinExistence type="predicted"/>
<dbReference type="InterPro" id="IPR047259">
    <property type="entry name" value="QUIRKY-like"/>
</dbReference>
<keyword evidence="4" id="KW-0328">Glycosyltransferase</keyword>
<evidence type="ECO:0000313" key="4">
    <source>
        <dbReference type="EMBL" id="KAJ4769296.1"/>
    </source>
</evidence>
<evidence type="ECO:0000313" key="5">
    <source>
        <dbReference type="Proteomes" id="UP001140206"/>
    </source>
</evidence>
<evidence type="ECO:0000256" key="1">
    <source>
        <dbReference type="ARBA" id="ARBA00022737"/>
    </source>
</evidence>
<keyword evidence="4" id="KW-0808">Transferase</keyword>